<comment type="caution">
    <text evidence="2">The sequence shown here is derived from an EMBL/GenBank/DDBJ whole genome shotgun (WGS) entry which is preliminary data.</text>
</comment>
<keyword evidence="1" id="KW-0472">Membrane</keyword>
<keyword evidence="1" id="KW-0812">Transmembrane</keyword>
<dbReference type="RefSeq" id="WP_345065112.1">
    <property type="nucleotide sequence ID" value="NZ_BAABEX010000026.1"/>
</dbReference>
<proteinExistence type="predicted"/>
<evidence type="ECO:0000313" key="2">
    <source>
        <dbReference type="EMBL" id="GAA4426753.1"/>
    </source>
</evidence>
<name>A0ABP8LD52_9BURK</name>
<sequence length="132" mass="13711">MNPFWNAVTVLALLVAGVIHLLPLPGVLGAGPLLRLYGLEVTDPNTAILLQHRALLFAVLGVLMLSAIALPPLRWAALLVGLTSAASFVAVALWVGGYNAAVGRVVLADVVAVVFLVAGLAAEAWGAWRRVS</sequence>
<organism evidence="2 3">
    <name type="scientific">Acidovorax lacteus</name>
    <dbReference type="NCBI Taxonomy" id="1924988"/>
    <lineage>
        <taxon>Bacteria</taxon>
        <taxon>Pseudomonadati</taxon>
        <taxon>Pseudomonadota</taxon>
        <taxon>Betaproteobacteria</taxon>
        <taxon>Burkholderiales</taxon>
        <taxon>Comamonadaceae</taxon>
        <taxon>Acidovorax</taxon>
    </lineage>
</organism>
<evidence type="ECO:0008006" key="4">
    <source>
        <dbReference type="Google" id="ProtNLM"/>
    </source>
</evidence>
<dbReference type="Proteomes" id="UP001501788">
    <property type="component" value="Unassembled WGS sequence"/>
</dbReference>
<dbReference type="EMBL" id="BAABEX010000026">
    <property type="protein sequence ID" value="GAA4426753.1"/>
    <property type="molecule type" value="Genomic_DNA"/>
</dbReference>
<feature type="transmembrane region" description="Helical" evidence="1">
    <location>
        <begin position="54"/>
        <end position="70"/>
    </location>
</feature>
<keyword evidence="3" id="KW-1185">Reference proteome</keyword>
<evidence type="ECO:0000256" key="1">
    <source>
        <dbReference type="SAM" id="Phobius"/>
    </source>
</evidence>
<feature type="transmembrane region" description="Helical" evidence="1">
    <location>
        <begin position="101"/>
        <end position="122"/>
    </location>
</feature>
<feature type="transmembrane region" description="Helical" evidence="1">
    <location>
        <begin position="77"/>
        <end position="95"/>
    </location>
</feature>
<reference evidence="3" key="1">
    <citation type="journal article" date="2019" name="Int. J. Syst. Evol. Microbiol.">
        <title>The Global Catalogue of Microorganisms (GCM) 10K type strain sequencing project: providing services to taxonomists for standard genome sequencing and annotation.</title>
        <authorList>
            <consortium name="The Broad Institute Genomics Platform"/>
            <consortium name="The Broad Institute Genome Sequencing Center for Infectious Disease"/>
            <person name="Wu L."/>
            <person name="Ma J."/>
        </authorList>
    </citation>
    <scope>NUCLEOTIDE SEQUENCE [LARGE SCALE GENOMIC DNA]</scope>
    <source>
        <strain evidence="3">JCM 31890</strain>
    </source>
</reference>
<gene>
    <name evidence="2" type="ORF">GCM10023090_23130</name>
</gene>
<accession>A0ABP8LD52</accession>
<evidence type="ECO:0000313" key="3">
    <source>
        <dbReference type="Proteomes" id="UP001501788"/>
    </source>
</evidence>
<protein>
    <recommendedName>
        <fullName evidence="4">Phosphopantetheine adenylyltransferase</fullName>
    </recommendedName>
</protein>
<keyword evidence="1" id="KW-1133">Transmembrane helix</keyword>